<feature type="compositionally biased region" description="Polar residues" evidence="2">
    <location>
        <begin position="38"/>
        <end position="59"/>
    </location>
</feature>
<gene>
    <name evidence="3" type="ORF">GCM10023349_05060</name>
</gene>
<dbReference type="InterPro" id="IPR023365">
    <property type="entry name" value="Sortase_dom-sf"/>
</dbReference>
<evidence type="ECO:0000313" key="4">
    <source>
        <dbReference type="Proteomes" id="UP001499974"/>
    </source>
</evidence>
<evidence type="ECO:0000256" key="1">
    <source>
        <dbReference type="ARBA" id="ARBA00022801"/>
    </source>
</evidence>
<dbReference type="CDD" id="cd05829">
    <property type="entry name" value="Sortase_F"/>
    <property type="match status" value="1"/>
</dbReference>
<dbReference type="Gene3D" id="2.40.260.10">
    <property type="entry name" value="Sortase"/>
    <property type="match status" value="1"/>
</dbReference>
<dbReference type="NCBIfam" id="NF033748">
    <property type="entry name" value="class_F_sortase"/>
    <property type="match status" value="1"/>
</dbReference>
<dbReference type="PROSITE" id="PS51257">
    <property type="entry name" value="PROKAR_LIPOPROTEIN"/>
    <property type="match status" value="1"/>
</dbReference>
<protein>
    <submittedName>
        <fullName evidence="3">Class F sortase</fullName>
    </submittedName>
</protein>
<dbReference type="EMBL" id="BAABKM010000001">
    <property type="protein sequence ID" value="GAA4692922.1"/>
    <property type="molecule type" value="Genomic_DNA"/>
</dbReference>
<dbReference type="Proteomes" id="UP001499974">
    <property type="component" value="Unassembled WGS sequence"/>
</dbReference>
<feature type="region of interest" description="Disordered" evidence="2">
    <location>
        <begin position="38"/>
        <end position="80"/>
    </location>
</feature>
<reference evidence="4" key="1">
    <citation type="journal article" date="2019" name="Int. J. Syst. Evol. Microbiol.">
        <title>The Global Catalogue of Microorganisms (GCM) 10K type strain sequencing project: providing services to taxonomists for standard genome sequencing and annotation.</title>
        <authorList>
            <consortium name="The Broad Institute Genomics Platform"/>
            <consortium name="The Broad Institute Genome Sequencing Center for Infectious Disease"/>
            <person name="Wu L."/>
            <person name="Ma J."/>
        </authorList>
    </citation>
    <scope>NUCLEOTIDE SEQUENCE [LARGE SCALE GENOMIC DNA]</scope>
    <source>
        <strain evidence="4">JCM 18531</strain>
    </source>
</reference>
<keyword evidence="4" id="KW-1185">Reference proteome</keyword>
<comment type="caution">
    <text evidence="3">The sequence shown here is derived from an EMBL/GenBank/DDBJ whole genome shotgun (WGS) entry which is preliminary data.</text>
</comment>
<proteinExistence type="predicted"/>
<sequence length="224" mass="23262">MSRAHRARGSSTPWRVAAAALALIGAGCLVMWAADGSTPTEGAEVSQTSAPPLASTQQPELPAEQGPRKHAAPPPQPVRLGIPGIEVSSRLLRLGLQPDGEVEVPADPSLAGWYHLGPPPGAHGTAVILGHVDSVDGPAVFARLTQLAAGDRIQVRLDDGSSVTYAVRSITTYANADFPARLVYGGTGRRELNLVTCGGAYDSSRGGYQSNVVVNARWVSGTRS</sequence>
<accession>A0ABP8WQR9</accession>
<evidence type="ECO:0000313" key="3">
    <source>
        <dbReference type="EMBL" id="GAA4692922.1"/>
    </source>
</evidence>
<evidence type="ECO:0000256" key="2">
    <source>
        <dbReference type="SAM" id="MobiDB-lite"/>
    </source>
</evidence>
<dbReference type="SUPFAM" id="SSF63817">
    <property type="entry name" value="Sortase"/>
    <property type="match status" value="1"/>
</dbReference>
<dbReference type="InterPro" id="IPR042001">
    <property type="entry name" value="Sortase_F"/>
</dbReference>
<name>A0ABP8WQR9_9ACTN</name>
<dbReference type="InterPro" id="IPR005754">
    <property type="entry name" value="Sortase"/>
</dbReference>
<dbReference type="RefSeq" id="WP_345518901.1">
    <property type="nucleotide sequence ID" value="NZ_BAABKM010000001.1"/>
</dbReference>
<dbReference type="Pfam" id="PF04203">
    <property type="entry name" value="Sortase"/>
    <property type="match status" value="1"/>
</dbReference>
<keyword evidence="1" id="KW-0378">Hydrolase</keyword>
<organism evidence="3 4">
    <name type="scientific">Nocardioides conyzicola</name>
    <dbReference type="NCBI Taxonomy" id="1651781"/>
    <lineage>
        <taxon>Bacteria</taxon>
        <taxon>Bacillati</taxon>
        <taxon>Actinomycetota</taxon>
        <taxon>Actinomycetes</taxon>
        <taxon>Propionibacteriales</taxon>
        <taxon>Nocardioidaceae</taxon>
        <taxon>Nocardioides</taxon>
    </lineage>
</organism>